<dbReference type="EMBL" id="LFWV01000002">
    <property type="protein sequence ID" value="KON32421.1"/>
    <property type="molecule type" value="Genomic_DNA"/>
</dbReference>
<proteinExistence type="predicted"/>
<evidence type="ECO:0000313" key="2">
    <source>
        <dbReference type="EMBL" id="KON32421.1"/>
    </source>
</evidence>
<sequence>MTKIAAMTILLIFLCLTVASIMIVNAETSVVGVSQGDIFEYDIVAEWNSAFTDETPAELIELNQTEWIRITVTEVSGTVITTDVTTHYRNGTETNSDSACDIDTGDLSGEGPPFIGANLGRNDLVNPVASEPWYINETVTRNYKDGPRETNHLRLEDTEVSETVGEFTQIFDYYFDKSTGALVEYTSDFFYSGLRSVTRSKLISSNVWLADGDSGLQPTDSPNDTLNDPTTIVYVLVAVAAIILAIVAAVIILRRKSK</sequence>
<evidence type="ECO:0000256" key="1">
    <source>
        <dbReference type="SAM" id="Phobius"/>
    </source>
</evidence>
<dbReference type="Proteomes" id="UP000054016">
    <property type="component" value="Unassembled WGS sequence"/>
</dbReference>
<keyword evidence="1" id="KW-0812">Transmembrane</keyword>
<protein>
    <submittedName>
        <fullName evidence="2">Uncharacterized protein</fullName>
    </submittedName>
</protein>
<keyword evidence="1" id="KW-1133">Transmembrane helix</keyword>
<comment type="caution">
    <text evidence="2">The sequence shown here is derived from an EMBL/GenBank/DDBJ whole genome shotgun (WGS) entry which is preliminary data.</text>
</comment>
<dbReference type="AlphaFoldDB" id="A0A0M0BW71"/>
<gene>
    <name evidence="2" type="ORF">AC478_00275</name>
</gene>
<keyword evidence="1" id="KW-0472">Membrane</keyword>
<feature type="transmembrane region" description="Helical" evidence="1">
    <location>
        <begin position="232"/>
        <end position="253"/>
    </location>
</feature>
<name>A0A0M0BW71_9ARCH</name>
<reference evidence="3" key="1">
    <citation type="submission" date="2015-06" db="EMBL/GenBank/DDBJ databases">
        <title>New insights into the roles of widespread benthic archaea in carbon and nitrogen cycling.</title>
        <authorList>
            <person name="Lazar C.S."/>
            <person name="Baker B.J."/>
            <person name="Seitz K.W."/>
            <person name="Hyde A.S."/>
            <person name="Dick G.J."/>
            <person name="Hinrichs K.-U."/>
            <person name="Teske A.P."/>
        </authorList>
    </citation>
    <scope>NUCLEOTIDE SEQUENCE [LARGE SCALE GENOMIC DNA]</scope>
</reference>
<accession>A0A0M0BW71</accession>
<evidence type="ECO:0000313" key="3">
    <source>
        <dbReference type="Proteomes" id="UP000054016"/>
    </source>
</evidence>
<organism evidence="2 3">
    <name type="scientific">miscellaneous Crenarchaeota group-1 archaeon SG8-32-3</name>
    <dbReference type="NCBI Taxonomy" id="1685125"/>
    <lineage>
        <taxon>Archaea</taxon>
        <taxon>Candidatus Bathyarchaeota</taxon>
        <taxon>MCG-1</taxon>
    </lineage>
</organism>